<dbReference type="CDD" id="cd00082">
    <property type="entry name" value="HisKA"/>
    <property type="match status" value="1"/>
</dbReference>
<dbReference type="SUPFAM" id="SSF47384">
    <property type="entry name" value="Homodimeric domain of signal transducing histidine kinase"/>
    <property type="match status" value="1"/>
</dbReference>
<dbReference type="PROSITE" id="PS50885">
    <property type="entry name" value="HAMP"/>
    <property type="match status" value="1"/>
</dbReference>
<dbReference type="eggNOG" id="COG2205">
    <property type="taxonomic scope" value="Bacteria"/>
</dbReference>
<comment type="subcellular location">
    <subcellularLocation>
        <location evidence="2">Membrane</location>
        <topology evidence="2">Multi-pass membrane protein</topology>
    </subcellularLocation>
</comment>
<evidence type="ECO:0000256" key="11">
    <source>
        <dbReference type="SAM" id="Phobius"/>
    </source>
</evidence>
<evidence type="ECO:0000256" key="9">
    <source>
        <dbReference type="ARBA" id="ARBA00023012"/>
    </source>
</evidence>
<keyword evidence="6 11" id="KW-0812">Transmembrane</keyword>
<comment type="catalytic activity">
    <reaction evidence="1">
        <text>ATP + protein L-histidine = ADP + protein N-phospho-L-histidine.</text>
        <dbReference type="EC" id="2.7.13.3"/>
    </reaction>
</comment>
<dbReference type="Proteomes" id="UP000053586">
    <property type="component" value="Unassembled WGS sequence"/>
</dbReference>
<dbReference type="SMART" id="SM00388">
    <property type="entry name" value="HisKA"/>
    <property type="match status" value="1"/>
</dbReference>
<dbReference type="InterPro" id="IPR004358">
    <property type="entry name" value="Sig_transdc_His_kin-like_C"/>
</dbReference>
<organism evidence="14 15">
    <name type="scientific">Glaciecola punicea ACAM 611</name>
    <dbReference type="NCBI Taxonomy" id="1121923"/>
    <lineage>
        <taxon>Bacteria</taxon>
        <taxon>Pseudomonadati</taxon>
        <taxon>Pseudomonadota</taxon>
        <taxon>Gammaproteobacteria</taxon>
        <taxon>Alteromonadales</taxon>
        <taxon>Alteromonadaceae</taxon>
        <taxon>Glaciecola</taxon>
    </lineage>
</organism>
<feature type="domain" description="HAMP" evidence="13">
    <location>
        <begin position="200"/>
        <end position="253"/>
    </location>
</feature>
<reference evidence="14 15" key="2">
    <citation type="journal article" date="2017" name="Antonie Van Leeuwenhoek">
        <title>Rhizobium rhizosphaerae sp. nov., a novel species isolated from rice rhizosphere.</title>
        <authorList>
            <person name="Zhao J.J."/>
            <person name="Zhang J."/>
            <person name="Zhang R.J."/>
            <person name="Zhang C.W."/>
            <person name="Yin H.Q."/>
            <person name="Zhang X.X."/>
        </authorList>
    </citation>
    <scope>NUCLEOTIDE SEQUENCE [LARGE SCALE GENOMIC DNA]</scope>
    <source>
        <strain evidence="14 15">ACAM 611</strain>
    </source>
</reference>
<evidence type="ECO:0000256" key="2">
    <source>
        <dbReference type="ARBA" id="ARBA00004141"/>
    </source>
</evidence>
<dbReference type="PANTHER" id="PTHR45436:SF15">
    <property type="entry name" value="SENSOR HISTIDINE KINASE CUSS"/>
    <property type="match status" value="1"/>
</dbReference>
<gene>
    <name evidence="14" type="primary">qseC</name>
    <name evidence="14" type="ORF">GPUN_1725</name>
</gene>
<keyword evidence="7 14" id="KW-0418">Kinase</keyword>
<dbReference type="InterPro" id="IPR036890">
    <property type="entry name" value="HATPase_C_sf"/>
</dbReference>
<evidence type="ECO:0000256" key="8">
    <source>
        <dbReference type="ARBA" id="ARBA00022989"/>
    </source>
</evidence>
<keyword evidence="8 11" id="KW-1133">Transmembrane helix</keyword>
<keyword evidence="4" id="KW-0597">Phosphoprotein</keyword>
<dbReference type="AlphaFoldDB" id="H5TC14"/>
<dbReference type="SMART" id="SM00387">
    <property type="entry name" value="HATPase_c"/>
    <property type="match status" value="1"/>
</dbReference>
<dbReference type="Pfam" id="PF00512">
    <property type="entry name" value="HisKA"/>
    <property type="match status" value="1"/>
</dbReference>
<dbReference type="PRINTS" id="PR00344">
    <property type="entry name" value="BCTRLSENSOR"/>
</dbReference>
<evidence type="ECO:0000256" key="6">
    <source>
        <dbReference type="ARBA" id="ARBA00022692"/>
    </source>
</evidence>
<evidence type="ECO:0000259" key="12">
    <source>
        <dbReference type="PROSITE" id="PS50109"/>
    </source>
</evidence>
<dbReference type="Pfam" id="PF02518">
    <property type="entry name" value="HATPase_c"/>
    <property type="match status" value="1"/>
</dbReference>
<dbReference type="PANTHER" id="PTHR45436">
    <property type="entry name" value="SENSOR HISTIDINE KINASE YKOH"/>
    <property type="match status" value="1"/>
</dbReference>
<evidence type="ECO:0000256" key="3">
    <source>
        <dbReference type="ARBA" id="ARBA00012438"/>
    </source>
</evidence>
<dbReference type="GO" id="GO:0000155">
    <property type="term" value="F:phosphorelay sensor kinase activity"/>
    <property type="evidence" value="ECO:0007669"/>
    <property type="project" value="InterPro"/>
</dbReference>
<name>H5TC14_9ALTE</name>
<feature type="transmembrane region" description="Helical" evidence="11">
    <location>
        <begin position="12"/>
        <end position="38"/>
    </location>
</feature>
<reference evidence="14 15" key="1">
    <citation type="journal article" date="2012" name="J. Bacteriol.">
        <title>Genome sequence of proteorhodopsin-containing sea ice bacterium Glaciecola punicea ACAM 611T.</title>
        <authorList>
            <person name="Qin Q.-L."/>
            <person name="Xie B.-B."/>
            <person name="Shu Y.-L."/>
            <person name="Rong J.-C."/>
            <person name="Zhao D.-L."/>
            <person name="Zhang X.-Y."/>
            <person name="Chen X.-L."/>
            <person name="Zhou B.-C."/>
            <person name="Zhanga Y.-Z."/>
        </authorList>
    </citation>
    <scope>NUCLEOTIDE SEQUENCE [LARGE SCALE GENOMIC DNA]</scope>
    <source>
        <strain evidence="14 15">ACAM 611</strain>
    </source>
</reference>
<evidence type="ECO:0000259" key="13">
    <source>
        <dbReference type="PROSITE" id="PS50885"/>
    </source>
</evidence>
<dbReference type="EMBL" id="BAET01000016">
    <property type="protein sequence ID" value="GAB55841.1"/>
    <property type="molecule type" value="Genomic_DNA"/>
</dbReference>
<dbReference type="RefSeq" id="WP_006005344.1">
    <property type="nucleotide sequence ID" value="NZ_BAET01000016.1"/>
</dbReference>
<evidence type="ECO:0000256" key="4">
    <source>
        <dbReference type="ARBA" id="ARBA00022553"/>
    </source>
</evidence>
<evidence type="ECO:0000313" key="14">
    <source>
        <dbReference type="EMBL" id="GAB55841.1"/>
    </source>
</evidence>
<feature type="domain" description="Histidine kinase" evidence="12">
    <location>
        <begin position="261"/>
        <end position="461"/>
    </location>
</feature>
<dbReference type="InterPro" id="IPR036097">
    <property type="entry name" value="HisK_dim/P_sf"/>
</dbReference>
<dbReference type="InterPro" id="IPR003661">
    <property type="entry name" value="HisK_dim/P_dom"/>
</dbReference>
<dbReference type="InterPro" id="IPR005467">
    <property type="entry name" value="His_kinase_dom"/>
</dbReference>
<dbReference type="Gene3D" id="1.10.287.130">
    <property type="match status" value="1"/>
</dbReference>
<dbReference type="Gene3D" id="3.30.565.10">
    <property type="entry name" value="Histidine kinase-like ATPase, C-terminal domain"/>
    <property type="match status" value="1"/>
</dbReference>
<dbReference type="InterPro" id="IPR003660">
    <property type="entry name" value="HAMP_dom"/>
</dbReference>
<proteinExistence type="predicted"/>
<dbReference type="PROSITE" id="PS50109">
    <property type="entry name" value="HIS_KIN"/>
    <property type="match status" value="1"/>
</dbReference>
<evidence type="ECO:0000256" key="5">
    <source>
        <dbReference type="ARBA" id="ARBA00022679"/>
    </source>
</evidence>
<evidence type="ECO:0000256" key="7">
    <source>
        <dbReference type="ARBA" id="ARBA00022777"/>
    </source>
</evidence>
<keyword evidence="5 14" id="KW-0808">Transferase</keyword>
<dbReference type="EC" id="2.7.13.3" evidence="3"/>
<keyword evidence="15" id="KW-1185">Reference proteome</keyword>
<sequence>MKLFRYLWTFRYSLTATLLFAYCIAGILLFSSLMVAMLTFNTGNFADLAAQEPSEELAYDIMEVLSINDQGEILVNNPDILSWAYDNLYGNLGFRIVDKNTNKIIKSSASDAVAIQTLLHYLPVDLSPGAIRLDSKLGPITGFRLQVKLQDIALYIDVARSDRLGEFAKEAVMPAIQASFKVMIFASVLLFILVSLVSLKLTTRKIKRVSLDANKISPNQLDQRLSIDKIPNEIVPLANAINRALARVEAGFEEQKRFVANAAHELRTPLTIIRTRIELSELPDGLITDLLQDVTYMSRSVEQLLDLSRAQNSSTYLHKPIPIVKPVTDACQLLGPLVLREDKDLELIVTGNNDSVIYGDHGALTVACKNIIENAIKHGDVNGLIRVEVGDNWISFSDNGPGIDKKNQTLALQAFWRNNQSSNDGSGLGLAIVNEICKAHNAKLTIGRSISLKGAEITIQF</sequence>
<evidence type="ECO:0000256" key="10">
    <source>
        <dbReference type="ARBA" id="ARBA00023136"/>
    </source>
</evidence>
<dbReference type="SUPFAM" id="SSF55874">
    <property type="entry name" value="ATPase domain of HSP90 chaperone/DNA topoisomerase II/histidine kinase"/>
    <property type="match status" value="1"/>
</dbReference>
<evidence type="ECO:0000313" key="15">
    <source>
        <dbReference type="Proteomes" id="UP000053586"/>
    </source>
</evidence>
<evidence type="ECO:0000256" key="1">
    <source>
        <dbReference type="ARBA" id="ARBA00000085"/>
    </source>
</evidence>
<feature type="transmembrane region" description="Helical" evidence="11">
    <location>
        <begin position="182"/>
        <end position="201"/>
    </location>
</feature>
<dbReference type="InterPro" id="IPR003594">
    <property type="entry name" value="HATPase_dom"/>
</dbReference>
<accession>H5TC14</accession>
<dbReference type="InterPro" id="IPR050428">
    <property type="entry name" value="TCS_sensor_his_kinase"/>
</dbReference>
<keyword evidence="10 11" id="KW-0472">Membrane</keyword>
<keyword evidence="9" id="KW-0902">Two-component regulatory system</keyword>
<comment type="caution">
    <text evidence="14">The sequence shown here is derived from an EMBL/GenBank/DDBJ whole genome shotgun (WGS) entry which is preliminary data.</text>
</comment>
<dbReference type="STRING" id="56804.BAE46_13690"/>
<dbReference type="GO" id="GO:0005886">
    <property type="term" value="C:plasma membrane"/>
    <property type="evidence" value="ECO:0007669"/>
    <property type="project" value="TreeGrafter"/>
</dbReference>
<dbReference type="OrthoDB" id="9809766at2"/>
<protein>
    <recommendedName>
        <fullName evidence="3">histidine kinase</fullName>
        <ecNumber evidence="3">2.7.13.3</ecNumber>
    </recommendedName>
</protein>